<protein>
    <submittedName>
        <fullName evidence="1">Uncharacterized protein</fullName>
    </submittedName>
</protein>
<sequence>MQPTTATDRPLLYKARFAAPNMSEKRATEFLMLPDRIAQWLAANGRANHYVATYANADHLVVVLSNRTTAVLLKLALI</sequence>
<proteinExistence type="predicted"/>
<organism evidence="1 2">
    <name type="scientific">Qipengyuania atrilutea</name>
    <dbReference type="NCBI Taxonomy" id="2744473"/>
    <lineage>
        <taxon>Bacteria</taxon>
        <taxon>Pseudomonadati</taxon>
        <taxon>Pseudomonadota</taxon>
        <taxon>Alphaproteobacteria</taxon>
        <taxon>Sphingomonadales</taxon>
        <taxon>Erythrobacteraceae</taxon>
        <taxon>Qipengyuania</taxon>
    </lineage>
</organism>
<accession>A0A850H4P9</accession>
<keyword evidence="2" id="KW-1185">Reference proteome</keyword>
<gene>
    <name evidence="1" type="ORF">HUV48_07385</name>
</gene>
<comment type="caution">
    <text evidence="1">The sequence shown here is derived from an EMBL/GenBank/DDBJ whole genome shotgun (WGS) entry which is preliminary data.</text>
</comment>
<dbReference type="Proteomes" id="UP000561438">
    <property type="component" value="Unassembled WGS sequence"/>
</dbReference>
<dbReference type="RefSeq" id="WP_176267138.1">
    <property type="nucleotide sequence ID" value="NZ_JABWGV010000002.1"/>
</dbReference>
<evidence type="ECO:0000313" key="1">
    <source>
        <dbReference type="EMBL" id="NVD44843.1"/>
    </source>
</evidence>
<evidence type="ECO:0000313" key="2">
    <source>
        <dbReference type="Proteomes" id="UP000561438"/>
    </source>
</evidence>
<reference evidence="1 2" key="1">
    <citation type="submission" date="2020-06" db="EMBL/GenBank/DDBJ databases">
        <title>Altererythrobacter sp. HHU K3-1.</title>
        <authorList>
            <person name="Zhang D."/>
            <person name="Xue H."/>
        </authorList>
    </citation>
    <scope>NUCLEOTIDE SEQUENCE [LARGE SCALE GENOMIC DNA]</scope>
    <source>
        <strain evidence="1 2">HHU K3-1</strain>
    </source>
</reference>
<dbReference type="EMBL" id="JABWGV010000002">
    <property type="protein sequence ID" value="NVD44843.1"/>
    <property type="molecule type" value="Genomic_DNA"/>
</dbReference>
<name>A0A850H4P9_9SPHN</name>
<dbReference type="AlphaFoldDB" id="A0A850H4P9"/>